<feature type="domain" description="Transglutaminase-like" evidence="2">
    <location>
        <begin position="76"/>
        <end position="145"/>
    </location>
</feature>
<evidence type="ECO:0000313" key="3">
    <source>
        <dbReference type="EMBL" id="MDI9858602.1"/>
    </source>
</evidence>
<keyword evidence="1" id="KW-0732">Signal</keyword>
<organism evidence="3 4">
    <name type="scientific">Flectobacillus roseus</name>
    <dbReference type="NCBI Taxonomy" id="502259"/>
    <lineage>
        <taxon>Bacteria</taxon>
        <taxon>Pseudomonadati</taxon>
        <taxon>Bacteroidota</taxon>
        <taxon>Cytophagia</taxon>
        <taxon>Cytophagales</taxon>
        <taxon>Flectobacillaceae</taxon>
        <taxon>Flectobacillus</taxon>
    </lineage>
</organism>
<name>A0ABT6Y4X0_9BACT</name>
<comment type="caution">
    <text evidence="3">The sequence shown here is derived from an EMBL/GenBank/DDBJ whole genome shotgun (WGS) entry which is preliminary data.</text>
</comment>
<dbReference type="RefSeq" id="WP_166579744.1">
    <property type="nucleotide sequence ID" value="NZ_JASHIF010000004.1"/>
</dbReference>
<dbReference type="Gene3D" id="3.10.620.30">
    <property type="match status" value="1"/>
</dbReference>
<dbReference type="InterPro" id="IPR052557">
    <property type="entry name" value="CAP/Cytokinesis_protein"/>
</dbReference>
<sequence>MKYITYLILLSISVNSFAQNSVKQLSLQLTQSAPNDSLKVVAIFEWITGSIHYDLETFQQRLPTLDLGNSQSSSVVLSSRKAICGGYSNLFYDLCKYAGVKAQVIEGLGKIRNSSNPADSTFRIESHAWNAVKLNEKWYLLDLTWSSGAMINNSYQQRRNWEFFMTPPAVFLLTHFPSDPMWQLQKRVISYQEFIKGSPFLKTKRLDYDKLLEKYEQLDSTTQVLDTQERIIAFDPKNDNAYNMLGYFYATRSTKTLEEYTAVSRAVREQKNPKEQQQLALQYKNKMFELLNKAELELNKSLDYYNHIGPSAQIKGVVDNKNAIYNNLEAIRKDKEMMNRYFAILGRNKR</sequence>
<protein>
    <submittedName>
        <fullName evidence="3">Transglutaminase domain-containing protein</fullName>
    </submittedName>
</protein>
<dbReference type="SMART" id="SM00460">
    <property type="entry name" value="TGc"/>
    <property type="match status" value="1"/>
</dbReference>
<gene>
    <name evidence="3" type="ORF">QM524_05235</name>
</gene>
<dbReference type="InterPro" id="IPR038765">
    <property type="entry name" value="Papain-like_cys_pep_sf"/>
</dbReference>
<feature type="chain" id="PRO_5045093897" evidence="1">
    <location>
        <begin position="19"/>
        <end position="350"/>
    </location>
</feature>
<dbReference type="Pfam" id="PF01841">
    <property type="entry name" value="Transglut_core"/>
    <property type="match status" value="1"/>
</dbReference>
<evidence type="ECO:0000256" key="1">
    <source>
        <dbReference type="SAM" id="SignalP"/>
    </source>
</evidence>
<accession>A0ABT6Y4X0</accession>
<dbReference type="InterPro" id="IPR002931">
    <property type="entry name" value="Transglutaminase-like"/>
</dbReference>
<proteinExistence type="predicted"/>
<dbReference type="PANTHER" id="PTHR46333:SF2">
    <property type="entry name" value="CYTOKINESIS PROTEIN 3"/>
    <property type="match status" value="1"/>
</dbReference>
<dbReference type="SUPFAM" id="SSF54001">
    <property type="entry name" value="Cysteine proteinases"/>
    <property type="match status" value="1"/>
</dbReference>
<evidence type="ECO:0000259" key="2">
    <source>
        <dbReference type="SMART" id="SM00460"/>
    </source>
</evidence>
<reference evidence="3 4" key="1">
    <citation type="submission" date="2023-05" db="EMBL/GenBank/DDBJ databases">
        <title>Novel species of genus Flectobacillus isolated from stream in China.</title>
        <authorList>
            <person name="Lu H."/>
        </authorList>
    </citation>
    <scope>NUCLEOTIDE SEQUENCE [LARGE SCALE GENOMIC DNA]</scope>
    <source>
        <strain evidence="3 4">KCTC 42575</strain>
    </source>
</reference>
<dbReference type="EMBL" id="JASHIF010000004">
    <property type="protein sequence ID" value="MDI9858602.1"/>
    <property type="molecule type" value="Genomic_DNA"/>
</dbReference>
<feature type="signal peptide" evidence="1">
    <location>
        <begin position="1"/>
        <end position="18"/>
    </location>
</feature>
<evidence type="ECO:0000313" key="4">
    <source>
        <dbReference type="Proteomes" id="UP001236507"/>
    </source>
</evidence>
<dbReference type="Proteomes" id="UP001236507">
    <property type="component" value="Unassembled WGS sequence"/>
</dbReference>
<keyword evidence="4" id="KW-1185">Reference proteome</keyword>
<dbReference type="PANTHER" id="PTHR46333">
    <property type="entry name" value="CYTOKINESIS PROTEIN 3"/>
    <property type="match status" value="1"/>
</dbReference>